<dbReference type="RefSeq" id="WP_117360839.1">
    <property type="nucleotide sequence ID" value="NZ_QURH01000954.1"/>
</dbReference>
<evidence type="ECO:0000313" key="5">
    <source>
        <dbReference type="Proteomes" id="UP000261811"/>
    </source>
</evidence>
<feature type="transmembrane region" description="Helical" evidence="3">
    <location>
        <begin position="45"/>
        <end position="63"/>
    </location>
</feature>
<dbReference type="Proteomes" id="UP000261811">
    <property type="component" value="Unassembled WGS sequence"/>
</dbReference>
<sequence>MRIPKPVNAALDWAEQHFGAVAAVLAMVVASAAALALPLGAGLPVAGFVLGLAIGGFAVYARMSRRLARARRENDDLLRENGSLRHRNTILASGVITRESQTTQALLMIPDDEDLADEPVPDLADELLGGPATASGGAAAGALDDGSDAARDPQRTDRLPELPDGL</sequence>
<protein>
    <submittedName>
        <fullName evidence="4">Uncharacterized protein</fullName>
    </submittedName>
</protein>
<keyword evidence="5" id="KW-1185">Reference proteome</keyword>
<name>A0A372JDT5_9ACTN</name>
<gene>
    <name evidence="4" type="ORF">DZF91_32265</name>
</gene>
<keyword evidence="3" id="KW-0472">Membrane</keyword>
<feature type="coiled-coil region" evidence="1">
    <location>
        <begin position="60"/>
        <end position="87"/>
    </location>
</feature>
<feature type="region of interest" description="Disordered" evidence="2">
    <location>
        <begin position="116"/>
        <end position="166"/>
    </location>
</feature>
<reference evidence="4 5" key="1">
    <citation type="submission" date="2018-08" db="EMBL/GenBank/DDBJ databases">
        <title>Actinomadura jelena sp. nov., a novel Actinomycete isolated from soil in Chad.</title>
        <authorList>
            <person name="Shi L."/>
        </authorList>
    </citation>
    <scope>NUCLEOTIDE SEQUENCE [LARGE SCALE GENOMIC DNA]</scope>
    <source>
        <strain evidence="4 5">NEAU-G17</strain>
    </source>
</reference>
<organism evidence="4 5">
    <name type="scientific">Actinomadura logoneensis</name>
    <dbReference type="NCBI Taxonomy" id="2293572"/>
    <lineage>
        <taxon>Bacteria</taxon>
        <taxon>Bacillati</taxon>
        <taxon>Actinomycetota</taxon>
        <taxon>Actinomycetes</taxon>
        <taxon>Streptosporangiales</taxon>
        <taxon>Thermomonosporaceae</taxon>
        <taxon>Actinomadura</taxon>
    </lineage>
</organism>
<feature type="transmembrane region" description="Helical" evidence="3">
    <location>
        <begin position="20"/>
        <end position="39"/>
    </location>
</feature>
<comment type="caution">
    <text evidence="4">The sequence shown here is derived from an EMBL/GenBank/DDBJ whole genome shotgun (WGS) entry which is preliminary data.</text>
</comment>
<proteinExistence type="predicted"/>
<evidence type="ECO:0000256" key="3">
    <source>
        <dbReference type="SAM" id="Phobius"/>
    </source>
</evidence>
<dbReference type="EMBL" id="QURH01000954">
    <property type="protein sequence ID" value="RFU37558.1"/>
    <property type="molecule type" value="Genomic_DNA"/>
</dbReference>
<evidence type="ECO:0000256" key="2">
    <source>
        <dbReference type="SAM" id="MobiDB-lite"/>
    </source>
</evidence>
<feature type="compositionally biased region" description="Acidic residues" evidence="2">
    <location>
        <begin position="116"/>
        <end position="125"/>
    </location>
</feature>
<feature type="compositionally biased region" description="Basic and acidic residues" evidence="2">
    <location>
        <begin position="148"/>
        <end position="166"/>
    </location>
</feature>
<keyword evidence="1" id="KW-0175">Coiled coil</keyword>
<dbReference type="OrthoDB" id="3480942at2"/>
<evidence type="ECO:0000256" key="1">
    <source>
        <dbReference type="SAM" id="Coils"/>
    </source>
</evidence>
<feature type="compositionally biased region" description="Low complexity" evidence="2">
    <location>
        <begin position="127"/>
        <end position="144"/>
    </location>
</feature>
<keyword evidence="3" id="KW-0812">Transmembrane</keyword>
<accession>A0A372JDT5</accession>
<keyword evidence="3" id="KW-1133">Transmembrane helix</keyword>
<evidence type="ECO:0000313" key="4">
    <source>
        <dbReference type="EMBL" id="RFU37558.1"/>
    </source>
</evidence>
<dbReference type="AlphaFoldDB" id="A0A372JDT5"/>